<reference evidence="4" key="2">
    <citation type="journal article" date="2021" name="Microbiome">
        <title>Successional dynamics and alternative stable states in a saline activated sludge microbial community over 9 years.</title>
        <authorList>
            <person name="Wang Y."/>
            <person name="Ye J."/>
            <person name="Ju F."/>
            <person name="Liu L."/>
            <person name="Boyd J.A."/>
            <person name="Deng Y."/>
            <person name="Parks D.H."/>
            <person name="Jiang X."/>
            <person name="Yin X."/>
            <person name="Woodcroft B.J."/>
            <person name="Tyson G.W."/>
            <person name="Hugenholtz P."/>
            <person name="Polz M.F."/>
            <person name="Zhang T."/>
        </authorList>
    </citation>
    <scope>NUCLEOTIDE SEQUENCE</scope>
    <source>
        <strain evidence="4">HKST-UBA80</strain>
    </source>
</reference>
<dbReference type="NCBIfam" id="TIGR00496">
    <property type="entry name" value="frr"/>
    <property type="match status" value="1"/>
</dbReference>
<evidence type="ECO:0000256" key="2">
    <source>
        <dbReference type="ARBA" id="ARBA00022917"/>
    </source>
</evidence>
<proteinExistence type="inferred from homology"/>
<dbReference type="PANTHER" id="PTHR20982:SF3">
    <property type="entry name" value="MITOCHONDRIAL RIBOSOME RECYCLING FACTOR PSEUDO 1"/>
    <property type="match status" value="1"/>
</dbReference>
<evidence type="ECO:0000313" key="5">
    <source>
        <dbReference type="Proteomes" id="UP000714817"/>
    </source>
</evidence>
<dbReference type="SUPFAM" id="SSF55194">
    <property type="entry name" value="Ribosome recycling factor, RRF"/>
    <property type="match status" value="1"/>
</dbReference>
<dbReference type="Gene3D" id="1.10.132.20">
    <property type="entry name" value="Ribosome-recycling factor"/>
    <property type="match status" value="1"/>
</dbReference>
<comment type="caution">
    <text evidence="4">The sequence shown here is derived from an EMBL/GenBank/DDBJ whole genome shotgun (WGS) entry which is preliminary data.</text>
</comment>
<dbReference type="EMBL" id="JAGQNY010000004">
    <property type="protein sequence ID" value="MCA9301975.1"/>
    <property type="molecule type" value="Genomic_DNA"/>
</dbReference>
<dbReference type="Proteomes" id="UP000714817">
    <property type="component" value="Unassembled WGS sequence"/>
</dbReference>
<protein>
    <submittedName>
        <fullName evidence="4">Ribosome recycling factor</fullName>
    </submittedName>
</protein>
<dbReference type="InterPro" id="IPR036191">
    <property type="entry name" value="RRF_sf"/>
</dbReference>
<accession>A0A955E0C7</accession>
<sequence length="182" mass="20505">MTNSELKAKLQSSLDFLKEELSYVRTGRATPTMLDEIKVNAYGSMLTLKEVGTLSVLDAQTLSVVPWDKSLLKEIAKAIRESQLKLNPAEQGGSVIVPIPQLTEERRLEFVKIVSVKVEECKVAIRHVRNDAMKDIDQAFARKEFGEDEKFSFKEEVEDTVKDFISKADELGDSKKQDLLAK</sequence>
<dbReference type="InterPro" id="IPR023584">
    <property type="entry name" value="Ribosome_recyc_fac_dom"/>
</dbReference>
<evidence type="ECO:0000256" key="1">
    <source>
        <dbReference type="ARBA" id="ARBA00005912"/>
    </source>
</evidence>
<name>A0A955E0C7_UNCKA</name>
<dbReference type="GO" id="GO:0006412">
    <property type="term" value="P:translation"/>
    <property type="evidence" value="ECO:0007669"/>
    <property type="project" value="UniProtKB-KW"/>
</dbReference>
<feature type="domain" description="Ribosome recycling factor" evidence="3">
    <location>
        <begin position="17"/>
        <end position="180"/>
    </location>
</feature>
<dbReference type="FunFam" id="3.30.1360.40:FF:000001">
    <property type="entry name" value="Ribosome-recycling factor"/>
    <property type="match status" value="1"/>
</dbReference>
<reference evidence="4" key="1">
    <citation type="submission" date="2020-04" db="EMBL/GenBank/DDBJ databases">
        <authorList>
            <person name="Zhang T."/>
        </authorList>
    </citation>
    <scope>NUCLEOTIDE SEQUENCE</scope>
    <source>
        <strain evidence="4">HKST-UBA80</strain>
    </source>
</reference>
<evidence type="ECO:0000259" key="3">
    <source>
        <dbReference type="Pfam" id="PF01765"/>
    </source>
</evidence>
<organism evidence="4 5">
    <name type="scientific">candidate division WWE3 bacterium</name>
    <dbReference type="NCBI Taxonomy" id="2053526"/>
    <lineage>
        <taxon>Bacteria</taxon>
        <taxon>Katanobacteria</taxon>
    </lineage>
</organism>
<dbReference type="InterPro" id="IPR002661">
    <property type="entry name" value="Ribosome_recyc_fac"/>
</dbReference>
<dbReference type="Gene3D" id="3.30.1360.40">
    <property type="match status" value="1"/>
</dbReference>
<gene>
    <name evidence="4" type="primary">frr</name>
    <name evidence="4" type="ORF">KDA10_01225</name>
</gene>
<dbReference type="Pfam" id="PF01765">
    <property type="entry name" value="RRF"/>
    <property type="match status" value="1"/>
</dbReference>
<dbReference type="GO" id="GO:0043023">
    <property type="term" value="F:ribosomal large subunit binding"/>
    <property type="evidence" value="ECO:0007669"/>
    <property type="project" value="TreeGrafter"/>
</dbReference>
<dbReference type="PANTHER" id="PTHR20982">
    <property type="entry name" value="RIBOSOME RECYCLING FACTOR"/>
    <property type="match status" value="1"/>
</dbReference>
<comment type="similarity">
    <text evidence="1">Belongs to the RRF family.</text>
</comment>
<evidence type="ECO:0000313" key="4">
    <source>
        <dbReference type="EMBL" id="MCA9301975.1"/>
    </source>
</evidence>
<dbReference type="AlphaFoldDB" id="A0A955E0C7"/>
<keyword evidence="2" id="KW-0648">Protein biosynthesis</keyword>